<feature type="compositionally biased region" description="Basic and acidic residues" evidence="1">
    <location>
        <begin position="357"/>
        <end position="371"/>
    </location>
</feature>
<sequence length="371" mass="41479">MPVPPPLPPGLNYLAVIQPALIDIMIGHTFIVILVPLLIAMFYFSNERSRRQPIFILNVLNLCLAFSVGIMGDSRAVNTMLSPTHPYPVSYDIIMGALGAVQTILVDTILLFRVCSVYPPRYLTWQRFVALVSLPVLLKVARVINLFLFVAVLTRAAKGSNAEAVLAALWVTTPYLKIEWFAQLVDNIYASSVFLWTLWSKRKNKHGSVTSSVKRKLQLHLRRSRLIPLLRVSFRMRLQTLFWIALSNFTIPALFSVAQIIVIYREVNPVIINQIILANTSIAVIGVVLATVWAGSVTRQISQSDLDPKPAADVDNSGMKGGVMHFATRRTYATHDEIHTTYQLPALSGRQDSVDDEFGKSDSERYDSSLN</sequence>
<feature type="transmembrane region" description="Helical" evidence="2">
    <location>
        <begin position="180"/>
        <end position="199"/>
    </location>
</feature>
<keyword evidence="2" id="KW-1133">Transmembrane helix</keyword>
<dbReference type="AlphaFoldDB" id="A0A0D0A908"/>
<keyword evidence="2" id="KW-0812">Transmembrane</keyword>
<reference evidence="3 4" key="1">
    <citation type="submission" date="2014-04" db="EMBL/GenBank/DDBJ databases">
        <authorList>
            <consortium name="DOE Joint Genome Institute"/>
            <person name="Kuo A."/>
            <person name="Ruytinx J."/>
            <person name="Rineau F."/>
            <person name="Colpaert J."/>
            <person name="Kohler A."/>
            <person name="Nagy L.G."/>
            <person name="Floudas D."/>
            <person name="Copeland A."/>
            <person name="Barry K.W."/>
            <person name="Cichocki N."/>
            <person name="Veneault-Fourrey C."/>
            <person name="LaButti K."/>
            <person name="Lindquist E.A."/>
            <person name="Lipzen A."/>
            <person name="Lundell T."/>
            <person name="Morin E."/>
            <person name="Murat C."/>
            <person name="Sun H."/>
            <person name="Tunlid A."/>
            <person name="Henrissat B."/>
            <person name="Grigoriev I.V."/>
            <person name="Hibbett D.S."/>
            <person name="Martin F."/>
            <person name="Nordberg H.P."/>
            <person name="Cantor M.N."/>
            <person name="Hua S.X."/>
        </authorList>
    </citation>
    <scope>NUCLEOTIDE SEQUENCE [LARGE SCALE GENOMIC DNA]</scope>
    <source>
        <strain evidence="3 4">UH-Slu-Lm8-n1</strain>
    </source>
</reference>
<organism evidence="3 4">
    <name type="scientific">Suillus luteus UH-Slu-Lm8-n1</name>
    <dbReference type="NCBI Taxonomy" id="930992"/>
    <lineage>
        <taxon>Eukaryota</taxon>
        <taxon>Fungi</taxon>
        <taxon>Dikarya</taxon>
        <taxon>Basidiomycota</taxon>
        <taxon>Agaricomycotina</taxon>
        <taxon>Agaricomycetes</taxon>
        <taxon>Agaricomycetidae</taxon>
        <taxon>Boletales</taxon>
        <taxon>Suillineae</taxon>
        <taxon>Suillaceae</taxon>
        <taxon>Suillus</taxon>
    </lineage>
</organism>
<accession>A0A0D0A908</accession>
<dbReference type="EMBL" id="KN835156">
    <property type="protein sequence ID" value="KIK46640.1"/>
    <property type="molecule type" value="Genomic_DNA"/>
</dbReference>
<feature type="region of interest" description="Disordered" evidence="1">
    <location>
        <begin position="348"/>
        <end position="371"/>
    </location>
</feature>
<dbReference type="OrthoDB" id="2548432at2759"/>
<protein>
    <submittedName>
        <fullName evidence="3">Uncharacterized protein</fullName>
    </submittedName>
</protein>
<feature type="transmembrane region" description="Helical" evidence="2">
    <location>
        <begin position="55"/>
        <end position="73"/>
    </location>
</feature>
<feature type="transmembrane region" description="Helical" evidence="2">
    <location>
        <begin position="241"/>
        <end position="264"/>
    </location>
</feature>
<evidence type="ECO:0000313" key="3">
    <source>
        <dbReference type="EMBL" id="KIK46640.1"/>
    </source>
</evidence>
<dbReference type="HOGENOM" id="CLU_062759_1_0_1"/>
<feature type="transmembrane region" description="Helical" evidence="2">
    <location>
        <begin position="128"/>
        <end position="153"/>
    </location>
</feature>
<keyword evidence="2" id="KW-0472">Membrane</keyword>
<evidence type="ECO:0000256" key="2">
    <source>
        <dbReference type="SAM" id="Phobius"/>
    </source>
</evidence>
<evidence type="ECO:0000313" key="4">
    <source>
        <dbReference type="Proteomes" id="UP000054485"/>
    </source>
</evidence>
<evidence type="ECO:0000256" key="1">
    <source>
        <dbReference type="SAM" id="MobiDB-lite"/>
    </source>
</evidence>
<dbReference type="InParanoid" id="A0A0D0A908"/>
<feature type="transmembrane region" description="Helical" evidence="2">
    <location>
        <begin position="20"/>
        <end position="43"/>
    </location>
</feature>
<keyword evidence="4" id="KW-1185">Reference proteome</keyword>
<proteinExistence type="predicted"/>
<feature type="transmembrane region" description="Helical" evidence="2">
    <location>
        <begin position="93"/>
        <end position="116"/>
    </location>
</feature>
<reference evidence="4" key="2">
    <citation type="submission" date="2015-01" db="EMBL/GenBank/DDBJ databases">
        <title>Evolutionary Origins and Diversification of the Mycorrhizal Mutualists.</title>
        <authorList>
            <consortium name="DOE Joint Genome Institute"/>
            <consortium name="Mycorrhizal Genomics Consortium"/>
            <person name="Kohler A."/>
            <person name="Kuo A."/>
            <person name="Nagy L.G."/>
            <person name="Floudas D."/>
            <person name="Copeland A."/>
            <person name="Barry K.W."/>
            <person name="Cichocki N."/>
            <person name="Veneault-Fourrey C."/>
            <person name="LaButti K."/>
            <person name="Lindquist E.A."/>
            <person name="Lipzen A."/>
            <person name="Lundell T."/>
            <person name="Morin E."/>
            <person name="Murat C."/>
            <person name="Riley R."/>
            <person name="Ohm R."/>
            <person name="Sun H."/>
            <person name="Tunlid A."/>
            <person name="Henrissat B."/>
            <person name="Grigoriev I.V."/>
            <person name="Hibbett D.S."/>
            <person name="Martin F."/>
        </authorList>
    </citation>
    <scope>NUCLEOTIDE SEQUENCE [LARGE SCALE GENOMIC DNA]</scope>
    <source>
        <strain evidence="4">UH-Slu-Lm8-n1</strain>
    </source>
</reference>
<dbReference type="Proteomes" id="UP000054485">
    <property type="component" value="Unassembled WGS sequence"/>
</dbReference>
<gene>
    <name evidence="3" type="ORF">CY34DRAFT_800156</name>
</gene>
<feature type="transmembrane region" description="Helical" evidence="2">
    <location>
        <begin position="270"/>
        <end position="294"/>
    </location>
</feature>
<name>A0A0D0A908_9AGAM</name>